<dbReference type="Proteomes" id="UP001472677">
    <property type="component" value="Unassembled WGS sequence"/>
</dbReference>
<dbReference type="PROSITE" id="PS51774">
    <property type="entry name" value="NAB"/>
    <property type="match status" value="1"/>
</dbReference>
<dbReference type="PANTHER" id="PTHR32258">
    <property type="entry name" value="PROTEIN NETWORKED 4A"/>
    <property type="match status" value="1"/>
</dbReference>
<dbReference type="PANTHER" id="PTHR32258:SF14">
    <property type="entry name" value="GB|AAF19561.1"/>
    <property type="match status" value="1"/>
</dbReference>
<protein>
    <recommendedName>
        <fullName evidence="5">NAB domain-containing protein</fullName>
    </recommendedName>
</protein>
<dbReference type="InterPro" id="IPR011684">
    <property type="entry name" value="NAB"/>
</dbReference>
<dbReference type="Pfam" id="PF07765">
    <property type="entry name" value="KIP1"/>
    <property type="match status" value="1"/>
</dbReference>
<evidence type="ECO:0000256" key="4">
    <source>
        <dbReference type="SAM" id="MobiDB-lite"/>
    </source>
</evidence>
<feature type="domain" description="NAB" evidence="5">
    <location>
        <begin position="2"/>
        <end position="75"/>
    </location>
</feature>
<name>A0ABR2FQE6_9ROSI</name>
<evidence type="ECO:0000256" key="2">
    <source>
        <dbReference type="ARBA" id="ARBA00038006"/>
    </source>
</evidence>
<feature type="compositionally biased region" description="Polar residues" evidence="4">
    <location>
        <begin position="85"/>
        <end position="98"/>
    </location>
</feature>
<reference evidence="6 7" key="1">
    <citation type="journal article" date="2024" name="G3 (Bethesda)">
        <title>Genome assembly of Hibiscus sabdariffa L. provides insights into metabolisms of medicinal natural products.</title>
        <authorList>
            <person name="Kim T."/>
        </authorList>
    </citation>
    <scope>NUCLEOTIDE SEQUENCE [LARGE SCALE GENOMIC DNA]</scope>
    <source>
        <strain evidence="6">TK-2024</strain>
        <tissue evidence="6">Old leaves</tissue>
    </source>
</reference>
<feature type="coiled-coil region" evidence="3">
    <location>
        <begin position="181"/>
        <end position="236"/>
    </location>
</feature>
<dbReference type="EMBL" id="JBBPBM010000005">
    <property type="protein sequence ID" value="KAK8584325.1"/>
    <property type="molecule type" value="Genomic_DNA"/>
</dbReference>
<accession>A0ABR2FQE6</accession>
<evidence type="ECO:0000259" key="5">
    <source>
        <dbReference type="PROSITE" id="PS51774"/>
    </source>
</evidence>
<feature type="compositionally biased region" description="Low complexity" evidence="4">
    <location>
        <begin position="104"/>
        <end position="114"/>
    </location>
</feature>
<feature type="region of interest" description="Disordered" evidence="4">
    <location>
        <begin position="85"/>
        <end position="114"/>
    </location>
</feature>
<gene>
    <name evidence="6" type="ORF">V6N12_068570</name>
</gene>
<comment type="caution">
    <text evidence="6">The sequence shown here is derived from an EMBL/GenBank/DDBJ whole genome shotgun (WGS) entry which is preliminary data.</text>
</comment>
<comment type="similarity">
    <text evidence="2">Belongs to the NET family.</text>
</comment>
<evidence type="ECO:0000313" key="7">
    <source>
        <dbReference type="Proteomes" id="UP001472677"/>
    </source>
</evidence>
<evidence type="ECO:0000256" key="3">
    <source>
        <dbReference type="SAM" id="Coils"/>
    </source>
</evidence>
<keyword evidence="7" id="KW-1185">Reference proteome</keyword>
<evidence type="ECO:0000313" key="6">
    <source>
        <dbReference type="EMBL" id="KAK8584325.1"/>
    </source>
</evidence>
<keyword evidence="1 3" id="KW-0175">Coiled coil</keyword>
<organism evidence="6 7">
    <name type="scientific">Hibiscus sabdariffa</name>
    <name type="common">roselle</name>
    <dbReference type="NCBI Taxonomy" id="183260"/>
    <lineage>
        <taxon>Eukaryota</taxon>
        <taxon>Viridiplantae</taxon>
        <taxon>Streptophyta</taxon>
        <taxon>Embryophyta</taxon>
        <taxon>Tracheophyta</taxon>
        <taxon>Spermatophyta</taxon>
        <taxon>Magnoliopsida</taxon>
        <taxon>eudicotyledons</taxon>
        <taxon>Gunneridae</taxon>
        <taxon>Pentapetalae</taxon>
        <taxon>rosids</taxon>
        <taxon>malvids</taxon>
        <taxon>Malvales</taxon>
        <taxon>Malvaceae</taxon>
        <taxon>Malvoideae</taxon>
        <taxon>Hibiscus</taxon>
    </lineage>
</organism>
<evidence type="ECO:0000256" key="1">
    <source>
        <dbReference type="ARBA" id="ARBA00023054"/>
    </source>
</evidence>
<proteinExistence type="inferred from homology"/>
<feature type="coiled-coil region" evidence="3">
    <location>
        <begin position="19"/>
        <end position="74"/>
    </location>
</feature>
<sequence length="255" mass="28942">MKSCWLDSHLNPENSEWLVENSKEMNQSVKQIMKLAEDNIEENYQIKSEVIVQVEELRRIYQSLTERYDHLTGELRRSVASDFLSQRPDSGLDQNSPMVTPGTESSSFSSDSDSESFSSSVNIYLSCTMDAGNGVEHHKVNEQGRNLQKKRLPGSVSVLAENMVAQLESLERNMKMRGADLELENRKVVELQKQIVELEAHVSDSNSESLRLMDELAGSKEKFKASEEEIAMLKHEAQEEIATLSENPTGRRSRF</sequence>
<dbReference type="InterPro" id="IPR051861">
    <property type="entry name" value="NET_actin-binding_domain"/>
</dbReference>